<dbReference type="EMBL" id="JXTC01000107">
    <property type="protein sequence ID" value="PON88363.1"/>
    <property type="molecule type" value="Genomic_DNA"/>
</dbReference>
<proteinExistence type="predicted"/>
<name>A0A2P5ES38_TREOI</name>
<evidence type="ECO:0000313" key="2">
    <source>
        <dbReference type="Proteomes" id="UP000237000"/>
    </source>
</evidence>
<dbReference type="AlphaFoldDB" id="A0A2P5ES38"/>
<reference evidence="2" key="1">
    <citation type="submission" date="2016-06" db="EMBL/GenBank/DDBJ databases">
        <title>Parallel loss of symbiosis genes in relatives of nitrogen-fixing non-legume Parasponia.</title>
        <authorList>
            <person name="Van Velzen R."/>
            <person name="Holmer R."/>
            <person name="Bu F."/>
            <person name="Rutten L."/>
            <person name="Van Zeijl A."/>
            <person name="Liu W."/>
            <person name="Santuari L."/>
            <person name="Cao Q."/>
            <person name="Sharma T."/>
            <person name="Shen D."/>
            <person name="Roswanjaya Y."/>
            <person name="Wardhani T."/>
            <person name="Kalhor M.S."/>
            <person name="Jansen J."/>
            <person name="Van den Hoogen J."/>
            <person name="Gungor B."/>
            <person name="Hartog M."/>
            <person name="Hontelez J."/>
            <person name="Verver J."/>
            <person name="Yang W.-C."/>
            <person name="Schijlen E."/>
            <person name="Repin R."/>
            <person name="Schilthuizen M."/>
            <person name="Schranz E."/>
            <person name="Heidstra R."/>
            <person name="Miyata K."/>
            <person name="Fedorova E."/>
            <person name="Kohlen W."/>
            <person name="Bisseling T."/>
            <person name="Smit S."/>
            <person name="Geurts R."/>
        </authorList>
    </citation>
    <scope>NUCLEOTIDE SEQUENCE [LARGE SCALE GENOMIC DNA]</scope>
    <source>
        <strain evidence="2">cv. RG33-2</strain>
    </source>
</reference>
<accession>A0A2P5ES38</accession>
<sequence length="73" mass="8157">MTSSNEVAGMKWIRTVSNDLTQEFLLARITIAAETGNLRVLDTSTTSILNVFETKPELRGKENPLHLEIAKNK</sequence>
<keyword evidence="2" id="KW-1185">Reference proteome</keyword>
<organism evidence="1 2">
    <name type="scientific">Trema orientale</name>
    <name type="common">Charcoal tree</name>
    <name type="synonym">Celtis orientalis</name>
    <dbReference type="NCBI Taxonomy" id="63057"/>
    <lineage>
        <taxon>Eukaryota</taxon>
        <taxon>Viridiplantae</taxon>
        <taxon>Streptophyta</taxon>
        <taxon>Embryophyta</taxon>
        <taxon>Tracheophyta</taxon>
        <taxon>Spermatophyta</taxon>
        <taxon>Magnoliopsida</taxon>
        <taxon>eudicotyledons</taxon>
        <taxon>Gunneridae</taxon>
        <taxon>Pentapetalae</taxon>
        <taxon>rosids</taxon>
        <taxon>fabids</taxon>
        <taxon>Rosales</taxon>
        <taxon>Cannabaceae</taxon>
        <taxon>Trema</taxon>
    </lineage>
</organism>
<evidence type="ECO:0000313" key="1">
    <source>
        <dbReference type="EMBL" id="PON88363.1"/>
    </source>
</evidence>
<comment type="caution">
    <text evidence="1">The sequence shown here is derived from an EMBL/GenBank/DDBJ whole genome shotgun (WGS) entry which is preliminary data.</text>
</comment>
<dbReference type="Proteomes" id="UP000237000">
    <property type="component" value="Unassembled WGS sequence"/>
</dbReference>
<gene>
    <name evidence="1" type="ORF">TorRG33x02_159500</name>
</gene>
<dbReference type="InParanoid" id="A0A2P5ES38"/>
<protein>
    <submittedName>
        <fullName evidence="1">Uncharacterized protein</fullName>
    </submittedName>
</protein>